<dbReference type="Pfam" id="PF04991">
    <property type="entry name" value="LicD"/>
    <property type="match status" value="1"/>
</dbReference>
<reference evidence="2 3" key="1">
    <citation type="submission" date="2014-07" db="EMBL/GenBank/DDBJ databases">
        <authorList>
            <person name="McCorrison J."/>
            <person name="Sanka R."/>
            <person name="Torralba M."/>
            <person name="Gillis M."/>
            <person name="Haft D.H."/>
            <person name="Methe B."/>
            <person name="Sutton G."/>
            <person name="Nelson K.E."/>
        </authorList>
    </citation>
    <scope>NUCLEOTIDE SEQUENCE [LARGE SCALE GENOMIC DNA]</scope>
    <source>
        <strain evidence="2 3">DNF00853</strain>
    </source>
</reference>
<dbReference type="AlphaFoldDB" id="A0A095ZJF0"/>
<dbReference type="PANTHER" id="PTHR43404">
    <property type="entry name" value="LIPOPOLYSACCHARIDE CHOLINEPHOSPHOTRANSFERASE LICD"/>
    <property type="match status" value="1"/>
</dbReference>
<evidence type="ECO:0000313" key="3">
    <source>
        <dbReference type="Proteomes" id="UP000029556"/>
    </source>
</evidence>
<dbReference type="RefSeq" id="WP_036872950.1">
    <property type="nucleotide sequence ID" value="NZ_JRNN01000066.1"/>
</dbReference>
<sequence length="285" mass="33078">MKFDPSKRLSNQQTRPLQLRLLKILEDIDRVCRAHNIRYYLIAGTMLGAVRHKGFIPWDDDADVAMPRADYDRFIKHANEWLDEKYELVSGADTPQYPYQFARIQDKGTTYVLRRDFSFVGGLPVDVFPLDGMTDSKLRQRIHYAKYRFLVKMLYFSLVDPYKHGRGLRSLVVRVTNRLISPKWVHRKLDSVQKEYSMDSHPLVADHDNDMSRGILPKEVYGTPVAVSFEGHHFAGVHDADTYLSHCYGDYMKPPKTPPLQNFRYLNLELPYKKYAGQASPTTSS</sequence>
<name>A0A095ZJF0_9BACT</name>
<protein>
    <submittedName>
        <fullName evidence="2">LicD</fullName>
    </submittedName>
</protein>
<dbReference type="OrthoDB" id="9786100at2"/>
<accession>A0A095ZJF0</accession>
<proteinExistence type="predicted"/>
<dbReference type="PANTHER" id="PTHR43404:SF2">
    <property type="entry name" value="LIPOPOLYSACCHARIDE CHOLINEPHOSPHOTRANSFERASE LICD"/>
    <property type="match status" value="1"/>
</dbReference>
<dbReference type="InterPro" id="IPR052942">
    <property type="entry name" value="LPS_cholinephosphotransferase"/>
</dbReference>
<feature type="domain" description="LicD/FKTN/FKRP nucleotidyltransferase" evidence="1">
    <location>
        <begin position="32"/>
        <end position="249"/>
    </location>
</feature>
<comment type="caution">
    <text evidence="2">The sequence shown here is derived from an EMBL/GenBank/DDBJ whole genome shotgun (WGS) entry which is preliminary data.</text>
</comment>
<organism evidence="2 3">
    <name type="scientific">Hoylesella buccalis DNF00853</name>
    <dbReference type="NCBI Taxonomy" id="1401074"/>
    <lineage>
        <taxon>Bacteria</taxon>
        <taxon>Pseudomonadati</taxon>
        <taxon>Bacteroidota</taxon>
        <taxon>Bacteroidia</taxon>
        <taxon>Bacteroidales</taxon>
        <taxon>Prevotellaceae</taxon>
        <taxon>Hoylesella</taxon>
    </lineage>
</organism>
<dbReference type="Proteomes" id="UP000029556">
    <property type="component" value="Unassembled WGS sequence"/>
</dbReference>
<gene>
    <name evidence="2" type="ORF">HMPREF2137_06910</name>
</gene>
<dbReference type="EMBL" id="JRNN01000066">
    <property type="protein sequence ID" value="KGF34516.1"/>
    <property type="molecule type" value="Genomic_DNA"/>
</dbReference>
<dbReference type="InterPro" id="IPR007074">
    <property type="entry name" value="LicD/FKTN/FKRP_NTP_transf"/>
</dbReference>
<dbReference type="GO" id="GO:0009100">
    <property type="term" value="P:glycoprotein metabolic process"/>
    <property type="evidence" value="ECO:0007669"/>
    <property type="project" value="UniProtKB-ARBA"/>
</dbReference>
<evidence type="ECO:0000259" key="1">
    <source>
        <dbReference type="Pfam" id="PF04991"/>
    </source>
</evidence>
<evidence type="ECO:0000313" key="2">
    <source>
        <dbReference type="EMBL" id="KGF34516.1"/>
    </source>
</evidence>